<keyword evidence="2" id="KW-0805">Transcription regulation</keyword>
<dbReference type="EMBL" id="DVMP01000018">
    <property type="protein sequence ID" value="HIU25034.1"/>
    <property type="molecule type" value="Genomic_DNA"/>
</dbReference>
<dbReference type="Proteomes" id="UP000824090">
    <property type="component" value="Unassembled WGS sequence"/>
</dbReference>
<organism evidence="7 8">
    <name type="scientific">Candidatus Allocopromorpha excrementigallinarum</name>
    <dbReference type="NCBI Taxonomy" id="2840742"/>
    <lineage>
        <taxon>Bacteria</taxon>
        <taxon>Bacillati</taxon>
        <taxon>Bacillota</taxon>
        <taxon>Clostridia</taxon>
        <taxon>Eubacteriales</taxon>
        <taxon>Eubacteriaceae</taxon>
        <taxon>Eubacteriaceae incertae sedis</taxon>
        <taxon>Candidatus Allocopromorpha</taxon>
    </lineage>
</organism>
<evidence type="ECO:0000256" key="5">
    <source>
        <dbReference type="ARBA" id="ARBA00023163"/>
    </source>
</evidence>
<dbReference type="InterPro" id="IPR014244">
    <property type="entry name" value="RNA_pol_sigma-I"/>
</dbReference>
<keyword evidence="4" id="KW-0238">DNA-binding</keyword>
<evidence type="ECO:0000313" key="7">
    <source>
        <dbReference type="EMBL" id="HIU25034.1"/>
    </source>
</evidence>
<keyword evidence="3" id="KW-0731">Sigma factor</keyword>
<accession>A0A9D1HZ49</accession>
<reference evidence="7" key="2">
    <citation type="journal article" date="2021" name="PeerJ">
        <title>Extensive microbial diversity within the chicken gut microbiome revealed by metagenomics and culture.</title>
        <authorList>
            <person name="Gilroy R."/>
            <person name="Ravi A."/>
            <person name="Getino M."/>
            <person name="Pursley I."/>
            <person name="Horton D.L."/>
            <person name="Alikhan N.F."/>
            <person name="Baker D."/>
            <person name="Gharbi K."/>
            <person name="Hall N."/>
            <person name="Watson M."/>
            <person name="Adriaenssens E.M."/>
            <person name="Foster-Nyarko E."/>
            <person name="Jarju S."/>
            <person name="Secka A."/>
            <person name="Antonio M."/>
            <person name="Oren A."/>
            <person name="Chaudhuri R.R."/>
            <person name="La Ragione R."/>
            <person name="Hildebrand F."/>
            <person name="Pallen M.J."/>
        </authorList>
    </citation>
    <scope>NUCLEOTIDE SEQUENCE</scope>
    <source>
        <strain evidence="7">ChiHcec3-6078</strain>
    </source>
</reference>
<dbReference type="Pfam" id="PF04542">
    <property type="entry name" value="Sigma70_r2"/>
    <property type="match status" value="1"/>
</dbReference>
<reference evidence="7" key="1">
    <citation type="submission" date="2020-10" db="EMBL/GenBank/DDBJ databases">
        <authorList>
            <person name="Gilroy R."/>
        </authorList>
    </citation>
    <scope>NUCLEOTIDE SEQUENCE</scope>
    <source>
        <strain evidence="7">ChiHcec3-6078</strain>
    </source>
</reference>
<evidence type="ECO:0000259" key="6">
    <source>
        <dbReference type="Pfam" id="PF04542"/>
    </source>
</evidence>
<keyword evidence="5" id="KW-0804">Transcription</keyword>
<evidence type="ECO:0000256" key="3">
    <source>
        <dbReference type="ARBA" id="ARBA00023082"/>
    </source>
</evidence>
<evidence type="ECO:0000256" key="2">
    <source>
        <dbReference type="ARBA" id="ARBA00023015"/>
    </source>
</evidence>
<evidence type="ECO:0000256" key="4">
    <source>
        <dbReference type="ARBA" id="ARBA00023125"/>
    </source>
</evidence>
<comment type="caution">
    <text evidence="7">The sequence shown here is derived from an EMBL/GenBank/DDBJ whole genome shotgun (WGS) entry which is preliminary data.</text>
</comment>
<dbReference type="InterPro" id="IPR013325">
    <property type="entry name" value="RNA_pol_sigma_r2"/>
</dbReference>
<gene>
    <name evidence="7" type="ORF">IAC50_00860</name>
</gene>
<dbReference type="AlphaFoldDB" id="A0A9D1HZ49"/>
<dbReference type="GO" id="GO:0003677">
    <property type="term" value="F:DNA binding"/>
    <property type="evidence" value="ECO:0007669"/>
    <property type="project" value="UniProtKB-KW"/>
</dbReference>
<name>A0A9D1HZ49_9FIRM</name>
<dbReference type="Gene3D" id="1.10.1740.10">
    <property type="match status" value="1"/>
</dbReference>
<dbReference type="GO" id="GO:0006352">
    <property type="term" value="P:DNA-templated transcription initiation"/>
    <property type="evidence" value="ECO:0007669"/>
    <property type="project" value="InterPro"/>
</dbReference>
<evidence type="ECO:0000313" key="8">
    <source>
        <dbReference type="Proteomes" id="UP000824090"/>
    </source>
</evidence>
<keyword evidence="1" id="KW-0963">Cytoplasm</keyword>
<protein>
    <submittedName>
        <fullName evidence="7">RNA polymerase subunit sigma</fullName>
    </submittedName>
</protein>
<evidence type="ECO:0000256" key="1">
    <source>
        <dbReference type="ARBA" id="ARBA00022490"/>
    </source>
</evidence>
<feature type="domain" description="RNA polymerase sigma-70 region 2" evidence="6">
    <location>
        <begin position="22"/>
        <end position="66"/>
    </location>
</feature>
<dbReference type="SUPFAM" id="SSF88946">
    <property type="entry name" value="Sigma2 domain of RNA polymerase sigma factors"/>
    <property type="match status" value="1"/>
</dbReference>
<dbReference type="GO" id="GO:0016987">
    <property type="term" value="F:sigma factor activity"/>
    <property type="evidence" value="ECO:0007669"/>
    <property type="project" value="UniProtKB-KW"/>
</dbReference>
<dbReference type="InterPro" id="IPR007627">
    <property type="entry name" value="RNA_pol_sigma70_r2"/>
</dbReference>
<proteinExistence type="predicted"/>
<dbReference type="PIRSF" id="PIRSF038953">
    <property type="entry name" value="SigI"/>
    <property type="match status" value="1"/>
</dbReference>
<sequence length="217" mass="24338">MPFIKSETARITGGSTAEGSGDELSIALMGFHEAIEGYTPERGAFIKFASLVIKRRIIDYRRKEKRFSGNVSFSSTVSGQEEISIEDTVESEEKPYEQIHDRDAVRQEIEELSDQLGKYGITMTDVAKNCPRQERTLESCGKALGFARENRHLIEALKKTGKLPIGAISEGTEVEKKTLERHRKYIVALFLIYSNGYDSIRAHLKQVFNKGKGGMEA</sequence>